<dbReference type="SMART" id="SM00882">
    <property type="entry name" value="CoA_trans"/>
    <property type="match status" value="1"/>
</dbReference>
<organism evidence="2 3">
    <name type="scientific">Calidifontibacillus erzurumensis</name>
    <dbReference type="NCBI Taxonomy" id="2741433"/>
    <lineage>
        <taxon>Bacteria</taxon>
        <taxon>Bacillati</taxon>
        <taxon>Bacillota</taxon>
        <taxon>Bacilli</taxon>
        <taxon>Bacillales</taxon>
        <taxon>Bacillaceae</taxon>
        <taxon>Calidifontibacillus/Schinkia group</taxon>
        <taxon>Calidifontibacillus</taxon>
    </lineage>
</organism>
<dbReference type="InterPro" id="IPR037171">
    <property type="entry name" value="NagB/RpiA_transferase-like"/>
</dbReference>
<dbReference type="InterPro" id="IPR004165">
    <property type="entry name" value="CoA_trans_fam_I"/>
</dbReference>
<keyword evidence="3" id="KW-1185">Reference proteome</keyword>
<dbReference type="Gene3D" id="3.30.30.40">
    <property type="match status" value="1"/>
</dbReference>
<dbReference type="Proteomes" id="UP000625804">
    <property type="component" value="Unassembled WGS sequence"/>
</dbReference>
<comment type="similarity">
    <text evidence="1">Belongs to the 3-oxoacid CoA-transferase subunit B family.</text>
</comment>
<dbReference type="RefSeq" id="WP_173731346.1">
    <property type="nucleotide sequence ID" value="NZ_JABTTE010000013.1"/>
</dbReference>
<dbReference type="SUPFAM" id="SSF100950">
    <property type="entry name" value="NagB/RpiA/CoA transferase-like"/>
    <property type="match status" value="1"/>
</dbReference>
<dbReference type="PANTHER" id="PTHR43293">
    <property type="entry name" value="ACETATE COA-TRANSFERASE YDIF"/>
    <property type="match status" value="1"/>
</dbReference>
<evidence type="ECO:0000313" key="2">
    <source>
        <dbReference type="EMBL" id="NSL52140.1"/>
    </source>
</evidence>
<keyword evidence="2" id="KW-0808">Transferase</keyword>
<comment type="caution">
    <text evidence="2">The sequence shown here is derived from an EMBL/GenBank/DDBJ whole genome shotgun (WGS) entry which is preliminary data.</text>
</comment>
<dbReference type="PANTHER" id="PTHR43293:SF3">
    <property type="entry name" value="CHOLESTEROL RING-CLEAVING HYDROLASE IPDB SUBUNIT"/>
    <property type="match status" value="1"/>
</dbReference>
<dbReference type="GO" id="GO:0008410">
    <property type="term" value="F:CoA-transferase activity"/>
    <property type="evidence" value="ECO:0007669"/>
    <property type="project" value="InterPro"/>
</dbReference>
<reference evidence="2" key="1">
    <citation type="submission" date="2020-06" db="EMBL/GenBank/DDBJ databases">
        <title>A novel thermopfilic bacterium from Erzurum, Turkey.</title>
        <authorList>
            <person name="Adiguzel A."/>
            <person name="Ay H."/>
            <person name="Baltaci M.O."/>
        </authorList>
    </citation>
    <scope>NUCLEOTIDE SEQUENCE</scope>
    <source>
        <strain evidence="2">P2</strain>
    </source>
</reference>
<dbReference type="AlphaFoldDB" id="A0A8J8GE11"/>
<accession>A0A8J8GE11</accession>
<gene>
    <name evidence="2" type="ORF">HR057_10280</name>
</gene>
<sequence length="278" mass="30374">MSKIITLNEAVATINNGDTVGIGGNVLHRAPMAFVREMARQKKKQLKIVKTAGAHDIDLLCAVGAVSSVDAGFVSYETKYGLAEHYRKAVQSGEVIANEHACYTVICALRGASMNVPFMPVKGLNAGDLLLENDYFIVVEDPFGSGEPVTLVKSILPDVAVIHVHECDKNGNSIIYGPKFEDVLLSRAAKRVIITTEQIVPEYKIKMKSDRVDIPGFLVSAVVHAPKGASPCSCYQKYDVDHQALSSFIARKEKAEIEAFIKSYETKDYAGERGIQKR</sequence>
<protein>
    <submittedName>
        <fullName evidence="2">CoA transferase subunit A</fullName>
    </submittedName>
</protein>
<name>A0A8J8GE11_9BACI</name>
<dbReference type="EMBL" id="JABTTE010000013">
    <property type="protein sequence ID" value="NSL52140.1"/>
    <property type="molecule type" value="Genomic_DNA"/>
</dbReference>
<evidence type="ECO:0000313" key="3">
    <source>
        <dbReference type="Proteomes" id="UP000625804"/>
    </source>
</evidence>
<proteinExistence type="inferred from homology"/>
<evidence type="ECO:0000256" key="1">
    <source>
        <dbReference type="ARBA" id="ARBA00007047"/>
    </source>
</evidence>
<dbReference type="Pfam" id="PF01144">
    <property type="entry name" value="CoA_trans"/>
    <property type="match status" value="1"/>
</dbReference>
<dbReference type="Gene3D" id="3.40.1080.10">
    <property type="entry name" value="Glutaconate Coenzyme A-transferase"/>
    <property type="match status" value="1"/>
</dbReference>